<evidence type="ECO:0000256" key="2">
    <source>
        <dbReference type="SAM" id="SignalP"/>
    </source>
</evidence>
<feature type="region of interest" description="Disordered" evidence="1">
    <location>
        <begin position="20"/>
        <end position="128"/>
    </location>
</feature>
<dbReference type="AlphaFoldDB" id="A0A017HNC8"/>
<dbReference type="HOGENOM" id="CLU_043272_1_0_5"/>
<evidence type="ECO:0000259" key="3">
    <source>
        <dbReference type="Pfam" id="PF06904"/>
    </source>
</evidence>
<feature type="compositionally biased region" description="Low complexity" evidence="1">
    <location>
        <begin position="46"/>
        <end position="66"/>
    </location>
</feature>
<accession>A0A017HNC8</accession>
<feature type="signal peptide" evidence="2">
    <location>
        <begin position="1"/>
        <end position="17"/>
    </location>
</feature>
<dbReference type="Proteomes" id="UP000019666">
    <property type="component" value="Unassembled WGS sequence"/>
</dbReference>
<reference evidence="4 5" key="1">
    <citation type="submission" date="2013-02" db="EMBL/GenBank/DDBJ databases">
        <authorList>
            <person name="Fiebig A."/>
            <person name="Goeker M."/>
            <person name="Klenk H.-P.P."/>
        </authorList>
    </citation>
    <scope>NUCLEOTIDE SEQUENCE [LARGE SCALE GENOMIC DNA]</scope>
    <source>
        <strain evidence="4 5">DSM 19309</strain>
    </source>
</reference>
<evidence type="ECO:0000256" key="1">
    <source>
        <dbReference type="SAM" id="MobiDB-lite"/>
    </source>
</evidence>
<dbReference type="OrthoDB" id="9809788at2"/>
<keyword evidence="2" id="KW-0732">Signal</keyword>
<evidence type="ECO:0000313" key="4">
    <source>
        <dbReference type="EMBL" id="EYD75825.1"/>
    </source>
</evidence>
<keyword evidence="5" id="KW-1185">Reference proteome</keyword>
<feature type="domain" description="Extensin-like C-terminal" evidence="3">
    <location>
        <begin position="144"/>
        <end position="319"/>
    </location>
</feature>
<protein>
    <recommendedName>
        <fullName evidence="3">Extensin-like C-terminal domain-containing protein</fullName>
    </recommendedName>
</protein>
<name>A0A017HNC8_9RHOB</name>
<dbReference type="STRING" id="442562.Rumeso_02607"/>
<gene>
    <name evidence="4" type="ORF">Rumeso_02607</name>
</gene>
<sequence>MRRAALAFALAGQAALAQEGTDFAPERAPIPEARPDGGVPQLIPSEAPDAGATEAEGPAAAADDTPQLIPPRGMDTGSPAAGFTLTGPDGPDEGEGLSFGLPEAAPEGGANATLAPDQGPAETPVPPGPPMRELLAESSAELSACLAALDDLGVTYERADHITDPDNPDCGIANPSPSPRSTPGVALEPPPTLRCDATLAAARWVAEVVLPFSRKLPDRGALTTIDQGTAYLCRPRADGEVSEHAFGNALDVMGFRFASGDPFLIQPRDGDGTLDESFQAAVRAGACLDFTTVLGPGQEDHADHLHLDVKGRDGGFRICE</sequence>
<organism evidence="4 5">
    <name type="scientific">Rubellimicrobium mesophilum DSM 19309</name>
    <dbReference type="NCBI Taxonomy" id="442562"/>
    <lineage>
        <taxon>Bacteria</taxon>
        <taxon>Pseudomonadati</taxon>
        <taxon>Pseudomonadota</taxon>
        <taxon>Alphaproteobacteria</taxon>
        <taxon>Rhodobacterales</taxon>
        <taxon>Roseobacteraceae</taxon>
        <taxon>Rubellimicrobium</taxon>
    </lineage>
</organism>
<dbReference type="InterPro" id="IPR009683">
    <property type="entry name" value="Extensin-like_C"/>
</dbReference>
<dbReference type="EMBL" id="AOSK01000065">
    <property type="protein sequence ID" value="EYD75825.1"/>
    <property type="molecule type" value="Genomic_DNA"/>
</dbReference>
<evidence type="ECO:0000313" key="5">
    <source>
        <dbReference type="Proteomes" id="UP000019666"/>
    </source>
</evidence>
<comment type="caution">
    <text evidence="4">The sequence shown here is derived from an EMBL/GenBank/DDBJ whole genome shotgun (WGS) entry which is preliminary data.</text>
</comment>
<dbReference type="Pfam" id="PF06904">
    <property type="entry name" value="Extensin-like_C"/>
    <property type="match status" value="1"/>
</dbReference>
<proteinExistence type="predicted"/>
<dbReference type="RefSeq" id="WP_051520903.1">
    <property type="nucleotide sequence ID" value="NZ_KK088522.1"/>
</dbReference>
<feature type="region of interest" description="Disordered" evidence="1">
    <location>
        <begin position="162"/>
        <end position="187"/>
    </location>
</feature>
<feature type="chain" id="PRO_5001493307" description="Extensin-like C-terminal domain-containing protein" evidence="2">
    <location>
        <begin position="18"/>
        <end position="320"/>
    </location>
</feature>